<dbReference type="PANTHER" id="PTHR22604:SF105">
    <property type="entry name" value="TRANS-1,2-DIHYDROBENZENE-1,2-DIOL DEHYDROGENASE"/>
    <property type="match status" value="1"/>
</dbReference>
<evidence type="ECO:0000256" key="3">
    <source>
        <dbReference type="ARBA" id="ARBA00038984"/>
    </source>
</evidence>
<proteinExistence type="inferred from homology"/>
<comment type="catalytic activity">
    <reaction evidence="5">
        <text>D-xylose + NADP(+) = D-xylono-1,5-lactone + NADPH + H(+)</text>
        <dbReference type="Rhea" id="RHEA:22000"/>
        <dbReference type="ChEBI" id="CHEBI:15378"/>
        <dbReference type="ChEBI" id="CHEBI:15867"/>
        <dbReference type="ChEBI" id="CHEBI:53455"/>
        <dbReference type="ChEBI" id="CHEBI:57783"/>
        <dbReference type="ChEBI" id="CHEBI:58349"/>
        <dbReference type="EC" id="1.1.1.179"/>
    </reaction>
</comment>
<evidence type="ECO:0000256" key="4">
    <source>
        <dbReference type="ARBA" id="ARBA00042988"/>
    </source>
</evidence>
<evidence type="ECO:0000313" key="8">
    <source>
        <dbReference type="EMBL" id="KAK9811631.1"/>
    </source>
</evidence>
<sequence>MRSVFALDVVFRDKTQSAGGADPLPVCRSPNPFQHESDWARFGVEASIKADLWEAMKCHPDGLTFDEIIENLKQRGDNHCKHEGVREELEENPYFFKLPSSKWTLSIFRPLKWGFADKAQIAEDFIEALSLLPGPELAAVASRKVDDGELEAAQEFAKKHGVQRVYGTYKELAEDPDVELVYVSNIHVAHKDTVLLMLEHGKHVLCEKPLAVNARDTKEMVNKAREKNLFFAAGLWSRFFPAVQKIRELIQCGTIGEVGYFHADFLLQMGEEVKRLYTPEMGGGALLDIGMYPIAMGSWVFGQRRPDAVQAMAVMHPNRIDTTGVVNLRYGERSMSTVTYSMALPTAPIVGVIHGSKGRITIHDKMHCPTKITVEIHGKEPFDLEFSPPEKPPEISHGDAEGGWNFEGSMGFVYEAMAIHSAVVSGVKELKDVSNDEMVMLMEVTDEIRKQIGVTYPQDEK</sequence>
<dbReference type="AlphaFoldDB" id="A0AAW1PDW4"/>
<keyword evidence="9" id="KW-1185">Reference proteome</keyword>
<evidence type="ECO:0000313" key="9">
    <source>
        <dbReference type="Proteomes" id="UP001489004"/>
    </source>
</evidence>
<comment type="caution">
    <text evidence="8">The sequence shown here is derived from an EMBL/GenBank/DDBJ whole genome shotgun (WGS) entry which is preliminary data.</text>
</comment>
<dbReference type="InterPro" id="IPR000683">
    <property type="entry name" value="Gfo/Idh/MocA-like_OxRdtase_N"/>
</dbReference>
<dbReference type="GO" id="GO:0000166">
    <property type="term" value="F:nucleotide binding"/>
    <property type="evidence" value="ECO:0007669"/>
    <property type="project" value="InterPro"/>
</dbReference>
<name>A0AAW1PDW4_9CHLO</name>
<evidence type="ECO:0000256" key="5">
    <source>
        <dbReference type="ARBA" id="ARBA00049233"/>
    </source>
</evidence>
<evidence type="ECO:0000256" key="1">
    <source>
        <dbReference type="ARBA" id="ARBA00010928"/>
    </source>
</evidence>
<evidence type="ECO:0000259" key="7">
    <source>
        <dbReference type="Pfam" id="PF22725"/>
    </source>
</evidence>
<keyword evidence="2" id="KW-0560">Oxidoreductase</keyword>
<accession>A0AAW1PDW4</accession>
<dbReference type="EMBL" id="JALJOR010000009">
    <property type="protein sequence ID" value="KAK9811631.1"/>
    <property type="molecule type" value="Genomic_DNA"/>
</dbReference>
<dbReference type="GO" id="GO:0047837">
    <property type="term" value="F:D-xylose 1-dehydrogenase (NADP+) activity"/>
    <property type="evidence" value="ECO:0007669"/>
    <property type="project" value="UniProtKB-EC"/>
</dbReference>
<dbReference type="InterPro" id="IPR036291">
    <property type="entry name" value="NAD(P)-bd_dom_sf"/>
</dbReference>
<feature type="domain" description="GFO/IDH/MocA-like oxidoreductase" evidence="7">
    <location>
        <begin position="243"/>
        <end position="360"/>
    </location>
</feature>
<dbReference type="PANTHER" id="PTHR22604">
    <property type="entry name" value="OXIDOREDUCTASES"/>
    <property type="match status" value="1"/>
</dbReference>
<feature type="domain" description="Gfo/Idh/MocA-like oxidoreductase N-terminal" evidence="6">
    <location>
        <begin position="145"/>
        <end position="232"/>
    </location>
</feature>
<dbReference type="Gene3D" id="3.30.360.10">
    <property type="entry name" value="Dihydrodipicolinate Reductase, domain 2"/>
    <property type="match status" value="1"/>
</dbReference>
<comment type="similarity">
    <text evidence="1">Belongs to the Gfo/Idh/MocA family.</text>
</comment>
<evidence type="ECO:0000256" key="2">
    <source>
        <dbReference type="ARBA" id="ARBA00023002"/>
    </source>
</evidence>
<dbReference type="Pfam" id="PF01408">
    <property type="entry name" value="GFO_IDH_MocA"/>
    <property type="match status" value="1"/>
</dbReference>
<dbReference type="InterPro" id="IPR055170">
    <property type="entry name" value="GFO_IDH_MocA-like_dom"/>
</dbReference>
<dbReference type="EC" id="1.1.1.179" evidence="3"/>
<protein>
    <recommendedName>
        <fullName evidence="3">D-xylose 1-dehydrogenase (NADP(+), D-xylono-1,5-lactone-forming)</fullName>
        <ecNumber evidence="3">1.1.1.179</ecNumber>
    </recommendedName>
    <alternativeName>
        <fullName evidence="4">D-xylose-NADP dehydrogenase</fullName>
    </alternativeName>
</protein>
<dbReference type="InterPro" id="IPR050984">
    <property type="entry name" value="Gfo/Idh/MocA_domain"/>
</dbReference>
<dbReference type="Gene3D" id="3.40.50.720">
    <property type="entry name" value="NAD(P)-binding Rossmann-like Domain"/>
    <property type="match status" value="1"/>
</dbReference>
<dbReference type="Pfam" id="PF22725">
    <property type="entry name" value="GFO_IDH_MocA_C3"/>
    <property type="match status" value="1"/>
</dbReference>
<gene>
    <name evidence="8" type="ORF">WJX72_007301</name>
</gene>
<evidence type="ECO:0000259" key="6">
    <source>
        <dbReference type="Pfam" id="PF01408"/>
    </source>
</evidence>
<reference evidence="8 9" key="1">
    <citation type="journal article" date="2024" name="Nat. Commun.">
        <title>Phylogenomics reveals the evolutionary origins of lichenization in chlorophyte algae.</title>
        <authorList>
            <person name="Puginier C."/>
            <person name="Libourel C."/>
            <person name="Otte J."/>
            <person name="Skaloud P."/>
            <person name="Haon M."/>
            <person name="Grisel S."/>
            <person name="Petersen M."/>
            <person name="Berrin J.G."/>
            <person name="Delaux P.M."/>
            <person name="Dal Grande F."/>
            <person name="Keller J."/>
        </authorList>
    </citation>
    <scope>NUCLEOTIDE SEQUENCE [LARGE SCALE GENOMIC DNA]</scope>
    <source>
        <strain evidence="8 9">SAG 2043</strain>
    </source>
</reference>
<organism evidence="8 9">
    <name type="scientific">[Myrmecia] bisecta</name>
    <dbReference type="NCBI Taxonomy" id="41462"/>
    <lineage>
        <taxon>Eukaryota</taxon>
        <taxon>Viridiplantae</taxon>
        <taxon>Chlorophyta</taxon>
        <taxon>core chlorophytes</taxon>
        <taxon>Trebouxiophyceae</taxon>
        <taxon>Trebouxiales</taxon>
        <taxon>Trebouxiaceae</taxon>
        <taxon>Myrmecia</taxon>
    </lineage>
</organism>
<dbReference type="Proteomes" id="UP001489004">
    <property type="component" value="Unassembled WGS sequence"/>
</dbReference>
<dbReference type="SUPFAM" id="SSF55347">
    <property type="entry name" value="Glyceraldehyde-3-phosphate dehydrogenase-like, C-terminal domain"/>
    <property type="match status" value="1"/>
</dbReference>
<dbReference type="SUPFAM" id="SSF51735">
    <property type="entry name" value="NAD(P)-binding Rossmann-fold domains"/>
    <property type="match status" value="1"/>
</dbReference>